<keyword evidence="2" id="KW-1185">Reference proteome</keyword>
<dbReference type="Proteomes" id="UP000193006">
    <property type="component" value="Chromosome"/>
</dbReference>
<dbReference type="AlphaFoldDB" id="A0A1X9MED5"/>
<evidence type="ECO:0000313" key="2">
    <source>
        <dbReference type="Proteomes" id="UP000193006"/>
    </source>
</evidence>
<gene>
    <name evidence="1" type="ORF">BkAM31D_02400</name>
</gene>
<dbReference type="STRING" id="199441.BkAM31D_02400"/>
<dbReference type="EMBL" id="CP020814">
    <property type="protein sequence ID" value="ARK28792.1"/>
    <property type="molecule type" value="Genomic_DNA"/>
</dbReference>
<name>A0A1X9MED5_9BACI</name>
<sequence length="132" mass="14919">MEYLTFAEFEELNGRELDEATFNKLLPKASAILDNATSHFYQMNKMESDNQWRVGQFKRALCSQIEYFHVLGATTFEEINNSPQTFSAGRTSVSNASRYNPSGANESKPLVAEDVFLFLEKTGLLYSGVAVW</sequence>
<dbReference type="RefSeq" id="WP_066158366.1">
    <property type="nucleotide sequence ID" value="NZ_CP020814.1"/>
</dbReference>
<accession>A0A1X9MED5</accession>
<protein>
    <submittedName>
        <fullName evidence="1">Uncharacterized protein</fullName>
    </submittedName>
</protein>
<reference evidence="1 2" key="1">
    <citation type="submission" date="2017-04" db="EMBL/GenBank/DDBJ databases">
        <title>Bacillus krulwichiae AM31D Genome sequencing and assembly.</title>
        <authorList>
            <person name="Krulwich T.A."/>
            <person name="Anastor L."/>
            <person name="Ehrlich R."/>
            <person name="Ehrlich G.D."/>
            <person name="Janto B."/>
        </authorList>
    </citation>
    <scope>NUCLEOTIDE SEQUENCE [LARGE SCALE GENOMIC DNA]</scope>
    <source>
        <strain evidence="1 2">AM31D</strain>
    </source>
</reference>
<evidence type="ECO:0000313" key="1">
    <source>
        <dbReference type="EMBL" id="ARK28792.1"/>
    </source>
</evidence>
<organism evidence="1 2">
    <name type="scientific">Halalkalibacter krulwichiae</name>
    <dbReference type="NCBI Taxonomy" id="199441"/>
    <lineage>
        <taxon>Bacteria</taxon>
        <taxon>Bacillati</taxon>
        <taxon>Bacillota</taxon>
        <taxon>Bacilli</taxon>
        <taxon>Bacillales</taxon>
        <taxon>Bacillaceae</taxon>
        <taxon>Halalkalibacter</taxon>
    </lineage>
</organism>
<proteinExistence type="predicted"/>
<dbReference type="KEGG" id="bkw:BkAM31D_02400"/>